<name>A0A2G9H499_9LAMI</name>
<accession>A0A2G9H499</accession>
<evidence type="ECO:0000313" key="3">
    <source>
        <dbReference type="Proteomes" id="UP000231279"/>
    </source>
</evidence>
<dbReference type="InterPro" id="IPR051886">
    <property type="entry name" value="Seed_Dev/Stress_Resp_Reg"/>
</dbReference>
<keyword evidence="3" id="KW-1185">Reference proteome</keyword>
<reference evidence="3" key="1">
    <citation type="journal article" date="2018" name="Gigascience">
        <title>Genome assembly of the Pink Ipe (Handroanthus impetiginosus, Bignoniaceae), a highly valued, ecologically keystone Neotropical timber forest tree.</title>
        <authorList>
            <person name="Silva-Junior O.B."/>
            <person name="Grattapaglia D."/>
            <person name="Novaes E."/>
            <person name="Collevatti R.G."/>
        </authorList>
    </citation>
    <scope>NUCLEOTIDE SEQUENCE [LARGE SCALE GENOMIC DNA]</scope>
    <source>
        <strain evidence="3">cv. UFG-1</strain>
    </source>
</reference>
<dbReference type="EMBL" id="NKXS01002785">
    <property type="protein sequence ID" value="PIN12130.1"/>
    <property type="molecule type" value="Genomic_DNA"/>
</dbReference>
<feature type="domain" description="DOG1" evidence="1">
    <location>
        <begin position="1"/>
        <end position="110"/>
    </location>
</feature>
<proteinExistence type="predicted"/>
<gene>
    <name evidence="2" type="ORF">CDL12_15270</name>
</gene>
<comment type="caution">
    <text evidence="2">The sequence shown here is derived from an EMBL/GenBank/DDBJ whole genome shotgun (WGS) entry which is preliminary data.</text>
</comment>
<evidence type="ECO:0000259" key="1">
    <source>
        <dbReference type="PROSITE" id="PS51806"/>
    </source>
</evidence>
<organism evidence="2 3">
    <name type="scientific">Handroanthus impetiginosus</name>
    <dbReference type="NCBI Taxonomy" id="429701"/>
    <lineage>
        <taxon>Eukaryota</taxon>
        <taxon>Viridiplantae</taxon>
        <taxon>Streptophyta</taxon>
        <taxon>Embryophyta</taxon>
        <taxon>Tracheophyta</taxon>
        <taxon>Spermatophyta</taxon>
        <taxon>Magnoliopsida</taxon>
        <taxon>eudicotyledons</taxon>
        <taxon>Gunneridae</taxon>
        <taxon>Pentapetalae</taxon>
        <taxon>asterids</taxon>
        <taxon>lamiids</taxon>
        <taxon>Lamiales</taxon>
        <taxon>Bignoniaceae</taxon>
        <taxon>Crescentiina</taxon>
        <taxon>Tabebuia alliance</taxon>
        <taxon>Handroanthus</taxon>
    </lineage>
</organism>
<dbReference type="InterPro" id="IPR025422">
    <property type="entry name" value="TGA_domain"/>
</dbReference>
<evidence type="ECO:0000313" key="2">
    <source>
        <dbReference type="EMBL" id="PIN12130.1"/>
    </source>
</evidence>
<dbReference type="Proteomes" id="UP000231279">
    <property type="component" value="Unassembled WGS sequence"/>
</dbReference>
<dbReference type="PANTHER" id="PTHR46354:SF28">
    <property type="entry name" value="TRANSCRIPTION FACTOR TGA2-LIKE"/>
    <property type="match status" value="1"/>
</dbReference>
<dbReference type="PANTHER" id="PTHR46354">
    <property type="entry name" value="DOG1 DOMAIN-CONTAINING PROTEIN"/>
    <property type="match status" value="1"/>
</dbReference>
<sequence length="133" mass="14944">MSWMTLIYRKCKRTISFAEPLAQEEIADDPLALIAKNSGEVGEWSDDLHRAMNAHSLSLAGILVEANRFRVNTLKDLIGILTPFQAVDLLVATKKLHFSIGIASLAKPFETNQVIMLGDVLRLYVYFVPVWLK</sequence>
<dbReference type="OrthoDB" id="1897224at2759"/>
<dbReference type="GO" id="GO:0006351">
    <property type="term" value="P:DNA-templated transcription"/>
    <property type="evidence" value="ECO:0007669"/>
    <property type="project" value="InterPro"/>
</dbReference>
<dbReference type="PROSITE" id="PS51806">
    <property type="entry name" value="DOG1"/>
    <property type="match status" value="1"/>
</dbReference>
<dbReference type="AlphaFoldDB" id="A0A2G9H499"/>
<dbReference type="GO" id="GO:0043565">
    <property type="term" value="F:sequence-specific DNA binding"/>
    <property type="evidence" value="ECO:0007669"/>
    <property type="project" value="InterPro"/>
</dbReference>
<protein>
    <recommendedName>
        <fullName evidence="1">DOG1 domain-containing protein</fullName>
    </recommendedName>
</protein>